<dbReference type="Pfam" id="PF13439">
    <property type="entry name" value="Glyco_transf_4"/>
    <property type="match status" value="1"/>
</dbReference>
<dbReference type="RefSeq" id="WP_275707448.1">
    <property type="nucleotide sequence ID" value="NZ_JAKLTN010000001.1"/>
</dbReference>
<keyword evidence="2" id="KW-0808">Transferase</keyword>
<dbReference type="EMBL" id="JAKLTN010000001">
    <property type="protein sequence ID" value="MCG2575981.1"/>
    <property type="molecule type" value="Genomic_DNA"/>
</dbReference>
<name>A0ABS9JYK5_9RHOO</name>
<evidence type="ECO:0000256" key="1">
    <source>
        <dbReference type="ARBA" id="ARBA00022676"/>
    </source>
</evidence>
<dbReference type="SUPFAM" id="SSF53756">
    <property type="entry name" value="UDP-Glycosyltransferase/glycogen phosphorylase"/>
    <property type="match status" value="1"/>
</dbReference>
<dbReference type="PANTHER" id="PTHR12526:SF629">
    <property type="entry name" value="TEICHURONIC ACID BIOSYNTHESIS GLYCOSYLTRANSFERASE TUAH-RELATED"/>
    <property type="match status" value="1"/>
</dbReference>
<proteinExistence type="predicted"/>
<feature type="domain" description="Glycosyl transferase family 1" evidence="3">
    <location>
        <begin position="217"/>
        <end position="374"/>
    </location>
</feature>
<feature type="domain" description="Glycosyltransferase subfamily 4-like N-terminal" evidence="4">
    <location>
        <begin position="16"/>
        <end position="206"/>
    </location>
</feature>
<dbReference type="CDD" id="cd03811">
    <property type="entry name" value="GT4_GT28_WabH-like"/>
    <property type="match status" value="1"/>
</dbReference>
<dbReference type="PANTHER" id="PTHR12526">
    <property type="entry name" value="GLYCOSYLTRANSFERASE"/>
    <property type="match status" value="1"/>
</dbReference>
<reference evidence="5" key="1">
    <citation type="submission" date="2022-01" db="EMBL/GenBank/DDBJ databases">
        <authorList>
            <person name="Jo J.-H."/>
            <person name="Im W.-T."/>
        </authorList>
    </citation>
    <scope>NUCLEOTIDE SEQUENCE</scope>
    <source>
        <strain evidence="5">XY25</strain>
    </source>
</reference>
<dbReference type="InterPro" id="IPR028098">
    <property type="entry name" value="Glyco_trans_4-like_N"/>
</dbReference>
<accession>A0ABS9JYK5</accession>
<dbReference type="Proteomes" id="UP001165384">
    <property type="component" value="Unassembled WGS sequence"/>
</dbReference>
<evidence type="ECO:0000259" key="3">
    <source>
        <dbReference type="Pfam" id="PF00534"/>
    </source>
</evidence>
<dbReference type="Gene3D" id="3.40.50.2000">
    <property type="entry name" value="Glycogen Phosphorylase B"/>
    <property type="match status" value="2"/>
</dbReference>
<protein>
    <submittedName>
        <fullName evidence="5">Glycosyltransferase</fullName>
    </submittedName>
</protein>
<evidence type="ECO:0000256" key="2">
    <source>
        <dbReference type="ARBA" id="ARBA00022679"/>
    </source>
</evidence>
<keyword evidence="1" id="KW-0328">Glycosyltransferase</keyword>
<organism evidence="5 6">
    <name type="scientific">Dechloromonas hankyongensis</name>
    <dbReference type="NCBI Taxonomy" id="2908002"/>
    <lineage>
        <taxon>Bacteria</taxon>
        <taxon>Pseudomonadati</taxon>
        <taxon>Pseudomonadota</taxon>
        <taxon>Betaproteobacteria</taxon>
        <taxon>Rhodocyclales</taxon>
        <taxon>Azonexaceae</taxon>
        <taxon>Dechloromonas</taxon>
    </lineage>
</organism>
<keyword evidence="6" id="KW-1185">Reference proteome</keyword>
<comment type="caution">
    <text evidence="5">The sequence shown here is derived from an EMBL/GenBank/DDBJ whole genome shotgun (WGS) entry which is preliminary data.</text>
</comment>
<evidence type="ECO:0000313" key="6">
    <source>
        <dbReference type="Proteomes" id="UP001165384"/>
    </source>
</evidence>
<dbReference type="InterPro" id="IPR001296">
    <property type="entry name" value="Glyco_trans_1"/>
</dbReference>
<evidence type="ECO:0000259" key="4">
    <source>
        <dbReference type="Pfam" id="PF13439"/>
    </source>
</evidence>
<sequence>MSSPKRILLLDTGNEWGGGTNSMFELLKRIDRTRFDVTCCFYKDYTKGKGGRLLSDELAHIGIPLLLLPIRKQPLWAKLAKELVRGLLLWSGRLKKRGVFTIEMLWRIKPRTALLHSLLREGGYDMLYMNNQPSSNMEGYLAAELSGIPVVQHARIDVSLERYEISVVNRIATKVICNSHGLANSLCMQGVSPEKIIVVHNGIDLSTPIPEKACFDRNGQELILGTVGSLVARKCVDHLILCLAKLNHELGIPCRLIVLGEGPELNRLVQIAKENSIDSSVIFVGFSQNPLEWMQHFDIFLFASRQEGFGRVLIEAMLCKVPIVSADVVGPNEVVQHGETGFLYPHGDIDALVNYVSLMNSDAALRQHLGEAGFRRVVAKFSIEAYISGVAMVFAEAMA</sequence>
<evidence type="ECO:0000313" key="5">
    <source>
        <dbReference type="EMBL" id="MCG2575981.1"/>
    </source>
</evidence>
<gene>
    <name evidence="5" type="ORF">LZ012_03105</name>
</gene>
<dbReference type="Pfam" id="PF00534">
    <property type="entry name" value="Glycos_transf_1"/>
    <property type="match status" value="1"/>
</dbReference>